<keyword evidence="3" id="KW-1185">Reference proteome</keyword>
<accession>A0A9W6U8H5</accession>
<evidence type="ECO:0000313" key="2">
    <source>
        <dbReference type="EMBL" id="GMF28035.1"/>
    </source>
</evidence>
<dbReference type="SUPFAM" id="SSF53098">
    <property type="entry name" value="Ribonuclease H-like"/>
    <property type="match status" value="1"/>
</dbReference>
<dbReference type="OrthoDB" id="125086at2759"/>
<dbReference type="AlphaFoldDB" id="A0A9W6U8H5"/>
<gene>
    <name evidence="2" type="ORF">Pfra01_000571000</name>
</gene>
<feature type="region of interest" description="Disordered" evidence="1">
    <location>
        <begin position="284"/>
        <end position="303"/>
    </location>
</feature>
<evidence type="ECO:0000256" key="1">
    <source>
        <dbReference type="SAM" id="MobiDB-lite"/>
    </source>
</evidence>
<proteinExistence type="predicted"/>
<organism evidence="2 3">
    <name type="scientific">Phytophthora fragariaefolia</name>
    <dbReference type="NCBI Taxonomy" id="1490495"/>
    <lineage>
        <taxon>Eukaryota</taxon>
        <taxon>Sar</taxon>
        <taxon>Stramenopiles</taxon>
        <taxon>Oomycota</taxon>
        <taxon>Peronosporomycetes</taxon>
        <taxon>Peronosporales</taxon>
        <taxon>Peronosporaceae</taxon>
        <taxon>Phytophthora</taxon>
    </lineage>
</organism>
<dbReference type="EMBL" id="BSXT01000459">
    <property type="protein sequence ID" value="GMF28035.1"/>
    <property type="molecule type" value="Genomic_DNA"/>
</dbReference>
<dbReference type="Proteomes" id="UP001165121">
    <property type="component" value="Unassembled WGS sequence"/>
</dbReference>
<evidence type="ECO:0000313" key="3">
    <source>
        <dbReference type="Proteomes" id="UP001165121"/>
    </source>
</evidence>
<sequence>MPISEKITERLSFFFGIMFDGWTDVSTHYIAVIATFMKNGVYYEVLLGCSPPLKEKSYTAEEYYVLLESVLAIYGESIKVHAVLIEDNCATNKALADLMSVPLIGCGYHMLNIAIKAYLARRPAIEKTIARVGKTMSQMRNLKAAGALRELTSLTPIKRNVTRWSSTHKMLQRFLQIEGSARQLDDIDAIRRADLDRIKSVMPALKDFKGIMTELQNKGQHIGVVHETFELMTEDYTELKDYLATDATISHNLQFEAAVVKIIRGEQEKLTSEEKVRVSSFLARASPDEAMPPDNEGKRSSHLDFVIANDST</sequence>
<dbReference type="PANTHER" id="PTHR40866">
    <property type="entry name" value="BED-TYPE DOMAIN-CONTAINING PROTEIN"/>
    <property type="match status" value="1"/>
</dbReference>
<name>A0A9W6U8H5_9STRA</name>
<reference evidence="2" key="1">
    <citation type="submission" date="2023-04" db="EMBL/GenBank/DDBJ databases">
        <title>Phytophthora fragariaefolia NBRC 109709.</title>
        <authorList>
            <person name="Ichikawa N."/>
            <person name="Sato H."/>
            <person name="Tonouchi N."/>
        </authorList>
    </citation>
    <scope>NUCLEOTIDE SEQUENCE</scope>
    <source>
        <strain evidence="2">NBRC 109709</strain>
    </source>
</reference>
<dbReference type="InterPro" id="IPR012337">
    <property type="entry name" value="RNaseH-like_sf"/>
</dbReference>
<dbReference type="PANTHER" id="PTHR40866:SF1">
    <property type="entry name" value="BED-TYPE DOMAIN-CONTAINING PROTEIN"/>
    <property type="match status" value="1"/>
</dbReference>
<protein>
    <submittedName>
        <fullName evidence="2">Unnamed protein product</fullName>
    </submittedName>
</protein>
<comment type="caution">
    <text evidence="2">The sequence shown here is derived from an EMBL/GenBank/DDBJ whole genome shotgun (WGS) entry which is preliminary data.</text>
</comment>